<dbReference type="PANTHER" id="PTHR43143:SF1">
    <property type="entry name" value="SERINE_THREONINE-PROTEIN PHOSPHATASE CPPED1"/>
    <property type="match status" value="1"/>
</dbReference>
<dbReference type="RefSeq" id="WP_187319298.1">
    <property type="nucleotide sequence ID" value="NZ_JACSCY010000005.1"/>
</dbReference>
<evidence type="ECO:0000256" key="1">
    <source>
        <dbReference type="SAM" id="SignalP"/>
    </source>
</evidence>
<dbReference type="Pfam" id="PF00149">
    <property type="entry name" value="Metallophos"/>
    <property type="match status" value="1"/>
</dbReference>
<dbReference type="Proteomes" id="UP000622017">
    <property type="component" value="Unassembled WGS sequence"/>
</dbReference>
<comment type="caution">
    <text evidence="3">The sequence shown here is derived from an EMBL/GenBank/DDBJ whole genome shotgun (WGS) entry which is preliminary data.</text>
</comment>
<dbReference type="PROSITE" id="PS51257">
    <property type="entry name" value="PROKAR_LIPOPROTEIN"/>
    <property type="match status" value="1"/>
</dbReference>
<dbReference type="EMBL" id="JACSCY010000005">
    <property type="protein sequence ID" value="MBC6611010.1"/>
    <property type="molecule type" value="Genomic_DNA"/>
</dbReference>
<proteinExistence type="predicted"/>
<gene>
    <name evidence="3" type="ORF">H8B15_08750</name>
</gene>
<feature type="chain" id="PRO_5046266401" evidence="1">
    <location>
        <begin position="22"/>
        <end position="281"/>
    </location>
</feature>
<feature type="domain" description="Calcineurin-like phosphoesterase" evidence="2">
    <location>
        <begin position="62"/>
        <end position="233"/>
    </location>
</feature>
<evidence type="ECO:0000259" key="2">
    <source>
        <dbReference type="Pfam" id="PF00149"/>
    </source>
</evidence>
<dbReference type="SUPFAM" id="SSF56300">
    <property type="entry name" value="Metallo-dependent phosphatases"/>
    <property type="match status" value="1"/>
</dbReference>
<dbReference type="InterPro" id="IPR051918">
    <property type="entry name" value="STPP_CPPED1"/>
</dbReference>
<keyword evidence="1" id="KW-0732">Signal</keyword>
<sequence>MKAPRILKLYPVLLLASATLAACGLLEYSPNQTHVPAAERHLTAQNVARLAQQPKTSNDTVRFVFIGDSQRFYDEAEELVASVNQQPNIDFVVVAGDISDFGLVREMRWVHHRLQRLRVPYLTVIGNHDQVGNGRLIYQQVFGPLNYTFTYAGTRFIFLDTNSREYGFNGRVPDVGWLRQQLADTAGTRRQVVVCHVPPLDADFDSTLTSSYARLLRQSPQLTLHLAGHVHRYTAGQPFHDGVPYLTTYSFAKHRYLVLSVWGQRNFHLETVAYGAALPHS</sequence>
<protein>
    <submittedName>
        <fullName evidence="3">Metallophosphoesterase</fullName>
    </submittedName>
</protein>
<dbReference type="InterPro" id="IPR029052">
    <property type="entry name" value="Metallo-depent_PP-like"/>
</dbReference>
<dbReference type="InterPro" id="IPR004843">
    <property type="entry name" value="Calcineurin-like_PHP"/>
</dbReference>
<dbReference type="Gene3D" id="3.60.21.10">
    <property type="match status" value="1"/>
</dbReference>
<evidence type="ECO:0000313" key="3">
    <source>
        <dbReference type="EMBL" id="MBC6611010.1"/>
    </source>
</evidence>
<reference evidence="3 4" key="1">
    <citation type="submission" date="2020-08" db="EMBL/GenBank/DDBJ databases">
        <title>Hymenobacter sp.</title>
        <authorList>
            <person name="Kim M.K."/>
        </authorList>
    </citation>
    <scope>NUCLEOTIDE SEQUENCE [LARGE SCALE GENOMIC DNA]</scope>
    <source>
        <strain evidence="3 4">BT507</strain>
    </source>
</reference>
<organism evidence="3 4">
    <name type="scientific">Hymenobacter citatus</name>
    <dbReference type="NCBI Taxonomy" id="2763506"/>
    <lineage>
        <taxon>Bacteria</taxon>
        <taxon>Pseudomonadati</taxon>
        <taxon>Bacteroidota</taxon>
        <taxon>Cytophagia</taxon>
        <taxon>Cytophagales</taxon>
        <taxon>Hymenobacteraceae</taxon>
        <taxon>Hymenobacter</taxon>
    </lineage>
</organism>
<dbReference type="PANTHER" id="PTHR43143">
    <property type="entry name" value="METALLOPHOSPHOESTERASE, CALCINEURIN SUPERFAMILY"/>
    <property type="match status" value="1"/>
</dbReference>
<name>A0ABR7MIW1_9BACT</name>
<feature type="signal peptide" evidence="1">
    <location>
        <begin position="1"/>
        <end position="21"/>
    </location>
</feature>
<evidence type="ECO:0000313" key="4">
    <source>
        <dbReference type="Proteomes" id="UP000622017"/>
    </source>
</evidence>
<keyword evidence="4" id="KW-1185">Reference proteome</keyword>
<accession>A0ABR7MIW1</accession>